<sequence>MSSSFVELNNVTLRYSEGDDLALDTTDMKIRKGEFIAVVGPSGCGKSSLLKLVSGLMPPSEGTVIVDAHEVAGPLKIVGMAFQNPTLLPWRTTLDNVLLPLEIVKPHRSRIRKHKQEYIERAKELLATVGLAGYENKYPWELSGGMQQRASLCRALIHEPDLLMLDEPFGALDAFTREELWDILQNLWMKRPFTVILVTHDLREAAYLADTVYVMSKRPGKILVARENTLPRPRDQETTFTQPFTDLVHELRSHIRDVRAA</sequence>
<keyword evidence="3" id="KW-0547">Nucleotide-binding</keyword>
<dbReference type="PANTHER" id="PTHR42788">
    <property type="entry name" value="TAURINE IMPORT ATP-BINDING PROTEIN-RELATED"/>
    <property type="match status" value="1"/>
</dbReference>
<dbReference type="CDD" id="cd03293">
    <property type="entry name" value="ABC_NrtD_SsuB_transporters"/>
    <property type="match status" value="1"/>
</dbReference>
<dbReference type="PANTHER" id="PTHR42788:SF13">
    <property type="entry name" value="ALIPHATIC SULFONATES IMPORT ATP-BINDING PROTEIN SSUB"/>
    <property type="match status" value="1"/>
</dbReference>
<evidence type="ECO:0000313" key="7">
    <source>
        <dbReference type="Proteomes" id="UP000233597"/>
    </source>
</evidence>
<protein>
    <submittedName>
        <fullName evidence="6">Nitrate ABC transporter ATP-binding protein</fullName>
    </submittedName>
</protein>
<feature type="domain" description="ABC transporter" evidence="5">
    <location>
        <begin position="6"/>
        <end position="242"/>
    </location>
</feature>
<evidence type="ECO:0000259" key="5">
    <source>
        <dbReference type="PROSITE" id="PS50893"/>
    </source>
</evidence>
<dbReference type="EMBL" id="NWTK01000014">
    <property type="protein sequence ID" value="PKR51647.1"/>
    <property type="molecule type" value="Genomic_DNA"/>
</dbReference>
<gene>
    <name evidence="6" type="ORF">COO20_18895</name>
</gene>
<proteinExistence type="inferred from homology"/>
<keyword evidence="2" id="KW-0813">Transport</keyword>
<dbReference type="InterPro" id="IPR050166">
    <property type="entry name" value="ABC_transporter_ATP-bind"/>
</dbReference>
<dbReference type="AlphaFoldDB" id="A0A2N3KM67"/>
<dbReference type="RefSeq" id="WP_101269402.1">
    <property type="nucleotide sequence ID" value="NZ_NWTK01000014.1"/>
</dbReference>
<accession>A0A2N3KM67</accession>
<evidence type="ECO:0000256" key="2">
    <source>
        <dbReference type="ARBA" id="ARBA00022448"/>
    </source>
</evidence>
<evidence type="ECO:0000256" key="3">
    <source>
        <dbReference type="ARBA" id="ARBA00022741"/>
    </source>
</evidence>
<comment type="similarity">
    <text evidence="1">Belongs to the ABC transporter superfamily.</text>
</comment>
<dbReference type="PROSITE" id="PS00211">
    <property type="entry name" value="ABC_TRANSPORTER_1"/>
    <property type="match status" value="1"/>
</dbReference>
<evidence type="ECO:0000313" key="6">
    <source>
        <dbReference type="EMBL" id="PKR51647.1"/>
    </source>
</evidence>
<dbReference type="OrthoDB" id="8016555at2"/>
<reference evidence="6 7" key="1">
    <citation type="submission" date="2017-09" db="EMBL/GenBank/DDBJ databases">
        <title>Biodiversity and function of Thalassospira species in the particle-attached aromatic-hydrocarbon-degrading consortia from the surface seawater of the South China Sea.</title>
        <authorList>
            <person name="Dong C."/>
            <person name="Liu R."/>
            <person name="Shao Z."/>
        </authorList>
    </citation>
    <scope>NUCLEOTIDE SEQUENCE [LARGE SCALE GENOMIC DNA]</scope>
    <source>
        <strain evidence="6 7">CSC1P2</strain>
    </source>
</reference>
<dbReference type="Gene3D" id="3.40.50.300">
    <property type="entry name" value="P-loop containing nucleotide triphosphate hydrolases"/>
    <property type="match status" value="1"/>
</dbReference>
<dbReference type="InterPro" id="IPR003593">
    <property type="entry name" value="AAA+_ATPase"/>
</dbReference>
<evidence type="ECO:0000256" key="1">
    <source>
        <dbReference type="ARBA" id="ARBA00005417"/>
    </source>
</evidence>
<dbReference type="PROSITE" id="PS50893">
    <property type="entry name" value="ABC_TRANSPORTER_2"/>
    <property type="match status" value="1"/>
</dbReference>
<dbReference type="InterPro" id="IPR003439">
    <property type="entry name" value="ABC_transporter-like_ATP-bd"/>
</dbReference>
<dbReference type="Pfam" id="PF00005">
    <property type="entry name" value="ABC_tran"/>
    <property type="match status" value="1"/>
</dbReference>
<dbReference type="InterPro" id="IPR017871">
    <property type="entry name" value="ABC_transporter-like_CS"/>
</dbReference>
<comment type="caution">
    <text evidence="6">The sequence shown here is derived from an EMBL/GenBank/DDBJ whole genome shotgun (WGS) entry which is preliminary data.</text>
</comment>
<dbReference type="GO" id="GO:0005524">
    <property type="term" value="F:ATP binding"/>
    <property type="evidence" value="ECO:0007669"/>
    <property type="project" value="UniProtKB-KW"/>
</dbReference>
<name>A0A2N3KM67_9PROT</name>
<keyword evidence="4 6" id="KW-0067">ATP-binding</keyword>
<organism evidence="6 7">
    <name type="scientific">Thalassospira marina</name>
    <dbReference type="NCBI Taxonomy" id="2048283"/>
    <lineage>
        <taxon>Bacteria</taxon>
        <taxon>Pseudomonadati</taxon>
        <taxon>Pseudomonadota</taxon>
        <taxon>Alphaproteobacteria</taxon>
        <taxon>Rhodospirillales</taxon>
        <taxon>Thalassospiraceae</taxon>
        <taxon>Thalassospira</taxon>
    </lineage>
</organism>
<dbReference type="InterPro" id="IPR027417">
    <property type="entry name" value="P-loop_NTPase"/>
</dbReference>
<dbReference type="Proteomes" id="UP000233597">
    <property type="component" value="Unassembled WGS sequence"/>
</dbReference>
<dbReference type="SUPFAM" id="SSF52540">
    <property type="entry name" value="P-loop containing nucleoside triphosphate hydrolases"/>
    <property type="match status" value="1"/>
</dbReference>
<evidence type="ECO:0000256" key="4">
    <source>
        <dbReference type="ARBA" id="ARBA00022840"/>
    </source>
</evidence>
<dbReference type="SMART" id="SM00382">
    <property type="entry name" value="AAA"/>
    <property type="match status" value="1"/>
</dbReference>
<dbReference type="GO" id="GO:0016887">
    <property type="term" value="F:ATP hydrolysis activity"/>
    <property type="evidence" value="ECO:0007669"/>
    <property type="project" value="InterPro"/>
</dbReference>